<keyword evidence="2" id="KW-1185">Reference proteome</keyword>
<protein>
    <submittedName>
        <fullName evidence="1">DUF3618 domain-containing protein</fullName>
    </submittedName>
</protein>
<evidence type="ECO:0000313" key="2">
    <source>
        <dbReference type="Proteomes" id="UP001596356"/>
    </source>
</evidence>
<name>A0ABW2AQT8_9MICO</name>
<dbReference type="Proteomes" id="UP001596356">
    <property type="component" value="Unassembled WGS sequence"/>
</dbReference>
<accession>A0ABW2AQT8</accession>
<reference evidence="2" key="1">
    <citation type="journal article" date="2019" name="Int. J. Syst. Evol. Microbiol.">
        <title>The Global Catalogue of Microorganisms (GCM) 10K type strain sequencing project: providing services to taxonomists for standard genome sequencing and annotation.</title>
        <authorList>
            <consortium name="The Broad Institute Genomics Platform"/>
            <consortium name="The Broad Institute Genome Sequencing Center for Infectious Disease"/>
            <person name="Wu L."/>
            <person name="Ma J."/>
        </authorList>
    </citation>
    <scope>NUCLEOTIDE SEQUENCE [LARGE SCALE GENOMIC DNA]</scope>
    <source>
        <strain evidence="2">NBRC 106593</strain>
    </source>
</reference>
<gene>
    <name evidence="1" type="ORF">ACFQBT_05320</name>
</gene>
<dbReference type="InterPro" id="IPR022062">
    <property type="entry name" value="DUF3618"/>
</dbReference>
<dbReference type="Pfam" id="PF12277">
    <property type="entry name" value="DUF3618"/>
    <property type="match status" value="1"/>
</dbReference>
<dbReference type="RefSeq" id="WP_377820946.1">
    <property type="nucleotide sequence ID" value="NZ_JBHSWJ010000002.1"/>
</dbReference>
<organism evidence="1 2">
    <name type="scientific">Branchiibius cervicis</name>
    <dbReference type="NCBI Taxonomy" id="908252"/>
    <lineage>
        <taxon>Bacteria</taxon>
        <taxon>Bacillati</taxon>
        <taxon>Actinomycetota</taxon>
        <taxon>Actinomycetes</taxon>
        <taxon>Micrococcales</taxon>
        <taxon>Dermacoccaceae</taxon>
        <taxon>Branchiibius</taxon>
    </lineage>
</organism>
<evidence type="ECO:0000313" key="1">
    <source>
        <dbReference type="EMBL" id="MFC6713296.1"/>
    </source>
</evidence>
<comment type="caution">
    <text evidence="1">The sequence shown here is derived from an EMBL/GenBank/DDBJ whole genome shotgun (WGS) entry which is preliminary data.</text>
</comment>
<proteinExistence type="predicted"/>
<sequence length="94" mass="9775">MASKAPSRRSDPTQAELEAQIAASRARLAGNVDQLTNRLQPKALLASTTDAAKARAFATVSDSDGSLDLEKVGKLVGGVSAGVLALGVLRRIFR</sequence>
<dbReference type="EMBL" id="JBHSWJ010000002">
    <property type="protein sequence ID" value="MFC6713296.1"/>
    <property type="molecule type" value="Genomic_DNA"/>
</dbReference>